<comment type="caution">
    <text evidence="2">The sequence shown here is derived from an EMBL/GenBank/DDBJ whole genome shotgun (WGS) entry which is preliminary data.</text>
</comment>
<organism evidence="2 3">
    <name type="scientific">Larkinella punicea</name>
    <dbReference type="NCBI Taxonomy" id="2315727"/>
    <lineage>
        <taxon>Bacteria</taxon>
        <taxon>Pseudomonadati</taxon>
        <taxon>Bacteroidota</taxon>
        <taxon>Cytophagia</taxon>
        <taxon>Cytophagales</taxon>
        <taxon>Spirosomataceae</taxon>
        <taxon>Larkinella</taxon>
    </lineage>
</organism>
<dbReference type="EMBL" id="QOWE01000002">
    <property type="protein sequence ID" value="RCR71234.1"/>
    <property type="molecule type" value="Genomic_DNA"/>
</dbReference>
<sequence>MCTKLDKKVGIIGAGPAGLTAAYELAKAGIAVEVFEAGPNVGGLSQSFQLWNQTVDLGPHRFFSSDARINKVWFEVAGSDFRMVNRLTRIYYNSKLFYYPLKPFDALRKLGIRQSVSSMNSYFREKITPTPDQQTFETWVVRRFGYKLYSTFFKTYSEKLWGIACTDLDEDFAAQRIKKLSLGEAVKNAFIGGKGNTHKTLIDQFAYPVGGNGMIYERMADYVKRHGGAVHLKTPVHSVVTDGEDRCGIKQEDGTVRSFDHVISTMPLTLLVNRLPDVPVAIKNEVSRLRFRNTILVYLKVDSSDLFPDNWLYIHSKELLTGRITNFRNWVPEITNGEKASILTLEYWCYEQDDIWKKTDAELIELASNELTKTGLIPGATISAGFVKRLARSYPVYSKGYKEILKPIQEYLSGLKGLSVIGRYGSFKYNNQDHSILMGILAADNIVSGVKHDLWEINTDYESYQESASVESLQSEAV</sequence>
<name>A0A368JX28_9BACT</name>
<evidence type="ECO:0000259" key="1">
    <source>
        <dbReference type="Pfam" id="PF01593"/>
    </source>
</evidence>
<evidence type="ECO:0000313" key="2">
    <source>
        <dbReference type="EMBL" id="RCR71234.1"/>
    </source>
</evidence>
<feature type="domain" description="Amine oxidase" evidence="1">
    <location>
        <begin position="17"/>
        <end position="446"/>
    </location>
</feature>
<dbReference type="InterPro" id="IPR036188">
    <property type="entry name" value="FAD/NAD-bd_sf"/>
</dbReference>
<dbReference type="NCBIfam" id="NF005548">
    <property type="entry name" value="PRK07208.1-4"/>
    <property type="match status" value="1"/>
</dbReference>
<dbReference type="Pfam" id="PF01593">
    <property type="entry name" value="Amino_oxidase"/>
    <property type="match status" value="1"/>
</dbReference>
<proteinExistence type="predicted"/>
<dbReference type="SUPFAM" id="SSF51905">
    <property type="entry name" value="FAD/NAD(P)-binding domain"/>
    <property type="match status" value="1"/>
</dbReference>
<dbReference type="GO" id="GO:0008767">
    <property type="term" value="F:UDP-galactopyranose mutase activity"/>
    <property type="evidence" value="ECO:0007669"/>
    <property type="project" value="TreeGrafter"/>
</dbReference>
<dbReference type="GO" id="GO:0005829">
    <property type="term" value="C:cytosol"/>
    <property type="evidence" value="ECO:0007669"/>
    <property type="project" value="TreeGrafter"/>
</dbReference>
<protein>
    <submittedName>
        <fullName evidence="2">FAD-dependent oxidoreductase</fullName>
    </submittedName>
</protein>
<dbReference type="PANTHER" id="PTHR21197:SF0">
    <property type="entry name" value="UDP-GALACTOPYRANOSE MUTASE"/>
    <property type="match status" value="1"/>
</dbReference>
<evidence type="ECO:0000313" key="3">
    <source>
        <dbReference type="Proteomes" id="UP000253383"/>
    </source>
</evidence>
<reference evidence="2 3" key="1">
    <citation type="submission" date="2018-07" db="EMBL/GenBank/DDBJ databases">
        <title>Genome analysis of Larkinella rosea.</title>
        <authorList>
            <person name="Zhou Z."/>
            <person name="Wang G."/>
        </authorList>
    </citation>
    <scope>NUCLEOTIDE SEQUENCE [LARGE SCALE GENOMIC DNA]</scope>
    <source>
        <strain evidence="3">zzj9</strain>
    </source>
</reference>
<dbReference type="GO" id="GO:0050660">
    <property type="term" value="F:flavin adenine dinucleotide binding"/>
    <property type="evidence" value="ECO:0007669"/>
    <property type="project" value="TreeGrafter"/>
</dbReference>
<dbReference type="PANTHER" id="PTHR21197">
    <property type="entry name" value="UDP-GALACTOPYRANOSE MUTASE"/>
    <property type="match status" value="1"/>
</dbReference>
<dbReference type="AlphaFoldDB" id="A0A368JX28"/>
<dbReference type="GO" id="GO:0016491">
    <property type="term" value="F:oxidoreductase activity"/>
    <property type="evidence" value="ECO:0007669"/>
    <property type="project" value="InterPro"/>
</dbReference>
<keyword evidence="3" id="KW-1185">Reference proteome</keyword>
<dbReference type="OrthoDB" id="9769600at2"/>
<dbReference type="Gene3D" id="3.50.50.60">
    <property type="entry name" value="FAD/NAD(P)-binding domain"/>
    <property type="match status" value="1"/>
</dbReference>
<dbReference type="Proteomes" id="UP000253383">
    <property type="component" value="Unassembled WGS sequence"/>
</dbReference>
<accession>A0A368JX28</accession>
<dbReference type="PRINTS" id="PR00419">
    <property type="entry name" value="ADXRDTASE"/>
</dbReference>
<gene>
    <name evidence="2" type="ORF">DUE52_03005</name>
</gene>
<dbReference type="InterPro" id="IPR002937">
    <property type="entry name" value="Amino_oxidase"/>
</dbReference>
<dbReference type="RefSeq" id="WP_114404463.1">
    <property type="nucleotide sequence ID" value="NZ_QOWE01000002.1"/>
</dbReference>